<comment type="caution">
    <text evidence="2">The sequence shown here is derived from an EMBL/GenBank/DDBJ whole genome shotgun (WGS) entry which is preliminary data.</text>
</comment>
<gene>
    <name evidence="2" type="ORF">GCM10017584_04220</name>
</gene>
<evidence type="ECO:0000313" key="3">
    <source>
        <dbReference type="Proteomes" id="UP001142372"/>
    </source>
</evidence>
<evidence type="ECO:0000256" key="1">
    <source>
        <dbReference type="SAM" id="MobiDB-lite"/>
    </source>
</evidence>
<evidence type="ECO:0000313" key="2">
    <source>
        <dbReference type="EMBL" id="GLJ74849.1"/>
    </source>
</evidence>
<reference evidence="2" key="2">
    <citation type="submission" date="2023-01" db="EMBL/GenBank/DDBJ databases">
        <authorList>
            <person name="Sun Q."/>
            <person name="Evtushenko L."/>
        </authorList>
    </citation>
    <scope>NUCLEOTIDE SEQUENCE</scope>
    <source>
        <strain evidence="2">VKM Ac-1401</strain>
    </source>
</reference>
<protein>
    <submittedName>
        <fullName evidence="2">Uncharacterized protein</fullName>
    </submittedName>
</protein>
<reference evidence="2" key="1">
    <citation type="journal article" date="2014" name="Int. J. Syst. Evol. Microbiol.">
        <title>Complete genome sequence of Corynebacterium casei LMG S-19264T (=DSM 44701T), isolated from a smear-ripened cheese.</title>
        <authorList>
            <consortium name="US DOE Joint Genome Institute (JGI-PGF)"/>
            <person name="Walter F."/>
            <person name="Albersmeier A."/>
            <person name="Kalinowski J."/>
            <person name="Ruckert C."/>
        </authorList>
    </citation>
    <scope>NUCLEOTIDE SEQUENCE</scope>
    <source>
        <strain evidence="2">VKM Ac-1401</strain>
    </source>
</reference>
<sequence>MVSFSDVHSTATNEFIIAPAHHKAIRVTLRAGFYRTFTVPMHVKTRITIVDGCSTDWTPTEDEPEMHVTFKNPRFEGDTPRCTISDGTINAPPE</sequence>
<keyword evidence="3" id="KW-1185">Reference proteome</keyword>
<dbReference type="Proteomes" id="UP001142372">
    <property type="component" value="Unassembled WGS sequence"/>
</dbReference>
<proteinExistence type="predicted"/>
<dbReference type="AlphaFoldDB" id="A0A9W6LYQ3"/>
<accession>A0A9W6LYQ3</accession>
<feature type="region of interest" description="Disordered" evidence="1">
    <location>
        <begin position="70"/>
        <end position="94"/>
    </location>
</feature>
<name>A0A9W6LYQ3_9MICO</name>
<dbReference type="RefSeq" id="WP_271175534.1">
    <property type="nucleotide sequence ID" value="NZ_BAAAJO010000001.1"/>
</dbReference>
<dbReference type="EMBL" id="BSEN01000001">
    <property type="protein sequence ID" value="GLJ74849.1"/>
    <property type="molecule type" value="Genomic_DNA"/>
</dbReference>
<feature type="compositionally biased region" description="Basic and acidic residues" evidence="1">
    <location>
        <begin position="70"/>
        <end position="79"/>
    </location>
</feature>
<organism evidence="2 3">
    <name type="scientific">Leifsonia poae</name>
    <dbReference type="NCBI Taxonomy" id="110933"/>
    <lineage>
        <taxon>Bacteria</taxon>
        <taxon>Bacillati</taxon>
        <taxon>Actinomycetota</taxon>
        <taxon>Actinomycetes</taxon>
        <taxon>Micrococcales</taxon>
        <taxon>Microbacteriaceae</taxon>
        <taxon>Leifsonia</taxon>
    </lineage>
</organism>